<keyword evidence="10" id="KW-1185">Reference proteome</keyword>
<dbReference type="PATRIC" id="fig|1318743.3.peg.213"/>
<evidence type="ECO:0000256" key="3">
    <source>
        <dbReference type="ARBA" id="ARBA00022741"/>
    </source>
</evidence>
<dbReference type="GO" id="GO:0005524">
    <property type="term" value="F:ATP binding"/>
    <property type="evidence" value="ECO:0007669"/>
    <property type="project" value="UniProtKB-KW"/>
</dbReference>
<dbReference type="Gene3D" id="1.10.3290.10">
    <property type="entry name" value="Fido-like domain"/>
    <property type="match status" value="1"/>
</dbReference>
<dbReference type="GO" id="GO:0051302">
    <property type="term" value="P:regulation of cell division"/>
    <property type="evidence" value="ECO:0007669"/>
    <property type="project" value="TreeGrafter"/>
</dbReference>
<organism evidence="9 10">
    <name type="scientific">Bartonella ancashensis</name>
    <dbReference type="NCBI Taxonomy" id="1318743"/>
    <lineage>
        <taxon>Bacteria</taxon>
        <taxon>Pseudomonadati</taxon>
        <taxon>Pseudomonadota</taxon>
        <taxon>Alphaproteobacteria</taxon>
        <taxon>Hyphomicrobiales</taxon>
        <taxon>Bartonellaceae</taxon>
        <taxon>Bartonella</taxon>
    </lineage>
</organism>
<reference evidence="9 10" key="1">
    <citation type="journal article" date="2015" name="Genome Announc.">
        <title>Complete Genome Sequence of Bartonella ancashensis Strain 20.00, Isolated from the Blood of a Patient with Verruga Peruana.</title>
        <authorList>
            <person name="Hang J."/>
            <person name="Mullins K.E."/>
            <person name="Clifford R.J."/>
            <person name="Onmus-Leone F."/>
            <person name="Yang Y."/>
            <person name="Jiang J."/>
            <person name="Leguia M."/>
            <person name="Kasper M.R."/>
            <person name="Maguina C."/>
            <person name="Lesho E.P."/>
            <person name="Jarman R.G."/>
            <person name="Richards A.L."/>
            <person name="Blazes D."/>
        </authorList>
    </citation>
    <scope>NUCLEOTIDE SEQUENCE [LARGE SCALE GENOMIC DNA]</scope>
    <source>
        <strain evidence="9 10">20.00</strain>
    </source>
</reference>
<keyword evidence="1" id="KW-0808">Transferase</keyword>
<dbReference type="InterPro" id="IPR036597">
    <property type="entry name" value="Fido-like_dom_sf"/>
</dbReference>
<dbReference type="PROSITE" id="PS51459">
    <property type="entry name" value="FIDO"/>
    <property type="match status" value="1"/>
</dbReference>
<gene>
    <name evidence="9" type="ORF">PU02_0205</name>
</gene>
<dbReference type="KEGG" id="banc:PU02_0205"/>
<evidence type="ECO:0000256" key="1">
    <source>
        <dbReference type="ARBA" id="ARBA00022679"/>
    </source>
</evidence>
<keyword evidence="4" id="KW-0067">ATP-binding</keyword>
<sequence length="523" mass="58915">MEDERLELGHFVGPFAKSMIQLNREPFPKRFDSSYLQHIHKCLFENILETAGQFRDLTMLPFQKLHAFYGQKIPGKASLFQNMDFTTERDKLNQLDELIASKNNFQGLSREEFVKHAVNVFSQLHSIRPFVHGNDIVGRIFLVRLSRAAGHTLDFSLVTSKALEAALKQITEHGDTQLLHDMFENISNPDKKVLLKECIDHLDSTGVENVKKLNLVLAKEGVTYRGIFRGAGKEGCFIQGKDLDGKLSNCVVICKKEQVAPNLLRTLKNGDHVSFTTPMTFDTLIPKENVKDLTEDEICKKTLEASQIQSSVKQIQKFSKIVYGNERVLDPYLKGVENDVNAGKEVAQKIKDNPKSIAKLAGYKFLCFKSSRRRAAERCVDSLAKSVSDHAEALQCARRKVILEHEDEQRRKGCDVAMPSKKLQDLVSLPEGERVKILSQAPDLKKELFDYVDAIRYRLSQDEHKAIKESSYVELAKSVGTSVRRAEDIATVAKHFGEVKDKAIFQLAVAKARGIGQGASLQQ</sequence>
<proteinExistence type="predicted"/>
<dbReference type="Pfam" id="PF18543">
    <property type="entry name" value="ID"/>
    <property type="match status" value="1"/>
</dbReference>
<evidence type="ECO:0000256" key="4">
    <source>
        <dbReference type="ARBA" id="ARBA00022840"/>
    </source>
</evidence>
<comment type="catalytic activity">
    <reaction evidence="6">
        <text>L-threonyl-[protein] + ATP = 3-O-(5'-adenylyl)-L-threonyl-[protein] + diphosphate</text>
        <dbReference type="Rhea" id="RHEA:54292"/>
        <dbReference type="Rhea" id="RHEA-COMP:11060"/>
        <dbReference type="Rhea" id="RHEA-COMP:13847"/>
        <dbReference type="ChEBI" id="CHEBI:30013"/>
        <dbReference type="ChEBI" id="CHEBI:30616"/>
        <dbReference type="ChEBI" id="CHEBI:33019"/>
        <dbReference type="ChEBI" id="CHEBI:138113"/>
        <dbReference type="EC" id="2.7.7.108"/>
    </reaction>
</comment>
<evidence type="ECO:0000256" key="5">
    <source>
        <dbReference type="ARBA" id="ARBA00034531"/>
    </source>
</evidence>
<dbReference type="PANTHER" id="PTHR39560:SF1">
    <property type="entry name" value="PROTEIN ADENYLYLTRANSFERASE FIC-RELATED"/>
    <property type="match status" value="1"/>
</dbReference>
<evidence type="ECO:0000256" key="6">
    <source>
        <dbReference type="ARBA" id="ARBA00047939"/>
    </source>
</evidence>
<protein>
    <recommendedName>
        <fullName evidence="5">protein adenylyltransferase</fullName>
        <ecNumber evidence="5">2.7.7.108</ecNumber>
    </recommendedName>
</protein>
<evidence type="ECO:0000256" key="2">
    <source>
        <dbReference type="ARBA" id="ARBA00022695"/>
    </source>
</evidence>
<evidence type="ECO:0000313" key="10">
    <source>
        <dbReference type="Proteomes" id="UP000057213"/>
    </source>
</evidence>
<keyword evidence="3" id="KW-0547">Nucleotide-binding</keyword>
<dbReference type="Proteomes" id="UP000057213">
    <property type="component" value="Chromosome"/>
</dbReference>
<feature type="domain" description="Fido" evidence="8">
    <location>
        <begin position="31"/>
        <end position="185"/>
    </location>
</feature>
<evidence type="ECO:0000256" key="7">
    <source>
        <dbReference type="ARBA" id="ARBA00048696"/>
    </source>
</evidence>
<dbReference type="InterPro" id="IPR012340">
    <property type="entry name" value="NA-bd_OB-fold"/>
</dbReference>
<dbReference type="InterPro" id="IPR003812">
    <property type="entry name" value="Fido"/>
</dbReference>
<dbReference type="AlphaFoldDB" id="A0A0M4LFK1"/>
<dbReference type="NCBIfam" id="NF033856">
    <property type="entry name" value="T4SS_effec_BID"/>
    <property type="match status" value="1"/>
</dbReference>
<dbReference type="Gene3D" id="2.40.50.140">
    <property type="entry name" value="Nucleic acid-binding proteins"/>
    <property type="match status" value="1"/>
</dbReference>
<dbReference type="STRING" id="1318743.PU02_0205"/>
<evidence type="ECO:0000259" key="8">
    <source>
        <dbReference type="PROSITE" id="PS51459"/>
    </source>
</evidence>
<dbReference type="EC" id="2.7.7.108" evidence="5"/>
<name>A0A0M4LFK1_9HYPH</name>
<dbReference type="SUPFAM" id="SSF140931">
    <property type="entry name" value="Fic-like"/>
    <property type="match status" value="1"/>
</dbReference>
<evidence type="ECO:0000313" key="9">
    <source>
        <dbReference type="EMBL" id="ALE03019.1"/>
    </source>
</evidence>
<dbReference type="GO" id="GO:0070733">
    <property type="term" value="F:AMPylase activity"/>
    <property type="evidence" value="ECO:0007669"/>
    <property type="project" value="UniProtKB-EC"/>
</dbReference>
<dbReference type="OrthoDB" id="7926176at2"/>
<accession>A0A0M4LFK1</accession>
<dbReference type="Pfam" id="PF02661">
    <property type="entry name" value="Fic"/>
    <property type="match status" value="1"/>
</dbReference>
<dbReference type="PANTHER" id="PTHR39560">
    <property type="entry name" value="PROTEIN ADENYLYLTRANSFERASE FIC-RELATED"/>
    <property type="match status" value="1"/>
</dbReference>
<comment type="catalytic activity">
    <reaction evidence="7">
        <text>L-tyrosyl-[protein] + ATP = O-(5'-adenylyl)-L-tyrosyl-[protein] + diphosphate</text>
        <dbReference type="Rhea" id="RHEA:54288"/>
        <dbReference type="Rhea" id="RHEA-COMP:10136"/>
        <dbReference type="Rhea" id="RHEA-COMP:13846"/>
        <dbReference type="ChEBI" id="CHEBI:30616"/>
        <dbReference type="ChEBI" id="CHEBI:33019"/>
        <dbReference type="ChEBI" id="CHEBI:46858"/>
        <dbReference type="ChEBI" id="CHEBI:83624"/>
        <dbReference type="EC" id="2.7.7.108"/>
    </reaction>
</comment>
<dbReference type="EMBL" id="CP010401">
    <property type="protein sequence ID" value="ALE03019.1"/>
    <property type="molecule type" value="Genomic_DNA"/>
</dbReference>
<keyword evidence="2" id="KW-0548">Nucleotidyltransferase</keyword>
<dbReference type="RefSeq" id="WP_053943700.1">
    <property type="nucleotide sequence ID" value="NZ_CP010401.1"/>
</dbReference>
<dbReference type="InterPro" id="IPR040548">
    <property type="entry name" value="BepA_ID"/>
</dbReference>